<dbReference type="InterPro" id="IPR041664">
    <property type="entry name" value="AAA_16"/>
</dbReference>
<dbReference type="SMART" id="SM00065">
    <property type="entry name" value="GAF"/>
    <property type="match status" value="1"/>
</dbReference>
<dbReference type="Gene3D" id="3.30.450.40">
    <property type="match status" value="1"/>
</dbReference>
<dbReference type="Proteomes" id="UP000825367">
    <property type="component" value="Chromosome"/>
</dbReference>
<sequence length="1469" mass="159984">MNRPWGVSHAFPNRPANSARSCSIDGPRKDASADVTTPVLDLDGRVVDRRQEIDELRAAVAAAGRTGGGCLLFSGAPGVGKSTLIQAFGIEASKGGCVFAYGRCRADAPAPYSALASALGSVVRSMQATGPAERARWQTELVSDMSGTAGTLAELVPELATLLGDFGHADDLDAADSRRQLHRAIIRLLSATASYRPVVLAVDDLQWADRDTLLLLAELLTVSLRNVLLLGAHRAGEFDPIAAALKSDGLQAIQLEPLAREDVEELLADVCGRSVEVGDVAAEFHYRTGGNPLQVRQLFYRAQREGALTPVGPGGQPSWDLRVLTSIEVSATTAEFLARYLDQLRPTDREVLSSLACIGDEFDLDDATAAAAQSPDVVARALWACLELRLIEALDARGQRITNAISRDAHYRFSHDRVAEAARAGLSDDDARAIHLRIGRRLIALGDDRVFEAARHVSIAGLGLTDDAERTGFVEVVGRAARKARAQASFPLALDYCRSALDLLGEQRWATHFTLTRQLHLDAADAALLVGDVATLNALLDEAEEFLDQPPDRARIAYLRLKGRVVENRLQDALEIGLRALDELGERVAADAGKPRMGNAVIRMKMTMRRWSNERLLDLPHCEDERVIALHPILAELCNMAVLIRPNILPLLVRKQLDLTLAHGHTPSSPLVIAGYGIVLVLLGDYEGAQRFGEAGRSLAARPEFREARPQTVFMHLDYIKHWRHPIRDGLGQLREAIEEALDQGDQENAGFLVTVLLSQSFWLGRPLAEIDALARSLIPHIRSQPVPSALSQGMQQICLNLMGRSDDPLLLAGESGYDEREILPAARREGDTVALAAAAAMRQGLHFWTGDHAGAVAATHEAMEHIDGLTGVPASQLVYMLGALSMIHSAPKDSATTRFVRRALSLHRKWAAGAPENYAAPYALIQGAWARAHGQNTKADRFFHEAIALAEENQLPIVGAYTHEEAAALYTETGRASLGEHMLRSAYQRWLNLGFVVRTDKLARDHPWLLRRDLTGSAGIDPVGAHQLLHSMSAARTADTLANIILGSVADTTGADRVLFLTGESEHLTVRAINDRGAISIIDGPWTEVSYDADVVRRVIEDGSPVIVAADRAATKPSTLAAPIILHDRIIGVVYAEKGESAGVFSTVDEQAVAFLCVQAAAPLWNFQLEARLRAADEYRQSLIDVQSRFVPNELLRILDIDDLRRVRSGYRVEREMTVLISDIRSYTTMIEDMDVAEAGNLASGFMRAVEMPIIGYNGMIQDMRGDEIVAVFESEADAVRAGLGMLRSLREHNQERKARGSEELRAGIGINTGTVGVGLVGGVNRMVLTLIGDAVNLAARIESTNKRYGSALLISDQTYRRIAHLEEFSARRMEMVRVVNRKKPVVIYEVYEADSPDLRDAKRAAQPAFDEAFALFDAGHVDGARAAFERCRALLPDDPVAPLHLAHCDAISRGELDPGQEIVLLSK</sequence>
<dbReference type="SUPFAM" id="SSF52540">
    <property type="entry name" value="P-loop containing nucleoside triphosphate hydrolases"/>
    <property type="match status" value="1"/>
</dbReference>
<dbReference type="SUPFAM" id="SSF55073">
    <property type="entry name" value="Nucleotide cyclase"/>
    <property type="match status" value="1"/>
</dbReference>
<dbReference type="InterPro" id="IPR029016">
    <property type="entry name" value="GAF-like_dom_sf"/>
</dbReference>
<dbReference type="Gene3D" id="3.40.50.300">
    <property type="entry name" value="P-loop containing nucleotide triphosphate hydrolases"/>
    <property type="match status" value="1"/>
</dbReference>
<dbReference type="InterPro" id="IPR029787">
    <property type="entry name" value="Nucleotide_cyclase"/>
</dbReference>
<dbReference type="SMART" id="SM00044">
    <property type="entry name" value="CYCc"/>
    <property type="match status" value="1"/>
</dbReference>
<dbReference type="InterPro" id="IPR003593">
    <property type="entry name" value="AAA+_ATPase"/>
</dbReference>
<dbReference type="InterPro" id="IPR027417">
    <property type="entry name" value="P-loop_NTPase"/>
</dbReference>
<dbReference type="InterPro" id="IPR003018">
    <property type="entry name" value="GAF"/>
</dbReference>
<dbReference type="Pfam" id="PF00211">
    <property type="entry name" value="Guanylate_cyc"/>
    <property type="match status" value="1"/>
</dbReference>
<dbReference type="InterPro" id="IPR053159">
    <property type="entry name" value="Hybrid_Histidine_Kinase"/>
</dbReference>
<accession>A0ABX8VMI1</accession>
<organism evidence="3 4">
    <name type="scientific">Mycolicibacterium pallens</name>
    <dbReference type="NCBI Taxonomy" id="370524"/>
    <lineage>
        <taxon>Bacteria</taxon>
        <taxon>Bacillati</taxon>
        <taxon>Actinomycetota</taxon>
        <taxon>Actinomycetes</taxon>
        <taxon>Mycobacteriales</taxon>
        <taxon>Mycobacteriaceae</taxon>
        <taxon>Mycolicibacterium</taxon>
    </lineage>
</organism>
<evidence type="ECO:0000256" key="1">
    <source>
        <dbReference type="SAM" id="MobiDB-lite"/>
    </source>
</evidence>
<dbReference type="Gene3D" id="3.30.70.1230">
    <property type="entry name" value="Nucleotide cyclase"/>
    <property type="match status" value="1"/>
</dbReference>
<gene>
    <name evidence="3" type="ORF">K0O64_11210</name>
</gene>
<name>A0ABX8VMI1_9MYCO</name>
<dbReference type="Pfam" id="PF13191">
    <property type="entry name" value="AAA_16"/>
    <property type="match status" value="1"/>
</dbReference>
<dbReference type="CDD" id="cd07302">
    <property type="entry name" value="CHD"/>
    <property type="match status" value="1"/>
</dbReference>
<reference evidence="3 4" key="1">
    <citation type="submission" date="2021-07" db="EMBL/GenBank/DDBJ databases">
        <title>Whole genome sequencing of non-tuberculosis mycobacteria type-strains.</title>
        <authorList>
            <person name="Igarashi Y."/>
            <person name="Osugi A."/>
            <person name="Mitarai S."/>
        </authorList>
    </citation>
    <scope>NUCLEOTIDE SEQUENCE [LARGE SCALE GENOMIC DNA]</scope>
    <source>
        <strain evidence="3 4">JCM 16370</strain>
    </source>
</reference>
<keyword evidence="4" id="KW-1185">Reference proteome</keyword>
<dbReference type="InterPro" id="IPR001054">
    <property type="entry name" value="A/G_cyclase"/>
</dbReference>
<feature type="domain" description="Guanylate cyclase" evidence="2">
    <location>
        <begin position="1219"/>
        <end position="1344"/>
    </location>
</feature>
<evidence type="ECO:0000259" key="2">
    <source>
        <dbReference type="PROSITE" id="PS50125"/>
    </source>
</evidence>
<dbReference type="PANTHER" id="PTHR43642">
    <property type="entry name" value="HYBRID SIGNAL TRANSDUCTION HISTIDINE KINASE G"/>
    <property type="match status" value="1"/>
</dbReference>
<dbReference type="PROSITE" id="PS50125">
    <property type="entry name" value="GUANYLATE_CYCLASE_2"/>
    <property type="match status" value="1"/>
</dbReference>
<proteinExistence type="predicted"/>
<feature type="region of interest" description="Disordered" evidence="1">
    <location>
        <begin position="1"/>
        <end position="33"/>
    </location>
</feature>
<dbReference type="EMBL" id="CP080333">
    <property type="protein sequence ID" value="QYL19005.1"/>
    <property type="molecule type" value="Genomic_DNA"/>
</dbReference>
<dbReference type="SUPFAM" id="SSF55781">
    <property type="entry name" value="GAF domain-like"/>
    <property type="match status" value="1"/>
</dbReference>
<protein>
    <submittedName>
        <fullName evidence="3">AAA family ATPase</fullName>
    </submittedName>
</protein>
<evidence type="ECO:0000313" key="4">
    <source>
        <dbReference type="Proteomes" id="UP000825367"/>
    </source>
</evidence>
<dbReference type="SMART" id="SM00382">
    <property type="entry name" value="AAA"/>
    <property type="match status" value="1"/>
</dbReference>
<evidence type="ECO:0000313" key="3">
    <source>
        <dbReference type="EMBL" id="QYL19005.1"/>
    </source>
</evidence>
<dbReference type="Pfam" id="PF01590">
    <property type="entry name" value="GAF"/>
    <property type="match status" value="1"/>
</dbReference>
<dbReference type="PANTHER" id="PTHR43642:SF1">
    <property type="entry name" value="HYBRID SIGNAL TRANSDUCTION HISTIDINE KINASE G"/>
    <property type="match status" value="1"/>
</dbReference>